<feature type="domain" description="SPOR" evidence="8">
    <location>
        <begin position="247"/>
        <end position="325"/>
    </location>
</feature>
<dbReference type="AlphaFoldDB" id="A0A5J6MYL4"/>
<name>A0A5J6MYL4_9PROT</name>
<evidence type="ECO:0000256" key="1">
    <source>
        <dbReference type="ARBA" id="ARBA00022729"/>
    </source>
</evidence>
<keyword evidence="4" id="KW-0449">Lipoprotein</keyword>
<dbReference type="SUPFAM" id="SSF50685">
    <property type="entry name" value="Barwin-like endoglucanases"/>
    <property type="match status" value="1"/>
</dbReference>
<feature type="region of interest" description="Disordered" evidence="6">
    <location>
        <begin position="173"/>
        <end position="200"/>
    </location>
</feature>
<keyword evidence="3 4" id="KW-0961">Cell wall biogenesis/degradation</keyword>
<comment type="similarity">
    <text evidence="4 5">Belongs to the RlpA family.</text>
</comment>
<protein>
    <recommendedName>
        <fullName evidence="4">Endolytic peptidoglycan transglycosylase RlpA</fullName>
        <ecNumber evidence="4">4.2.2.-</ecNumber>
    </recommendedName>
</protein>
<sequence>MLRARIVAAMLGIVAALAVAGCSETELVVNSSKLLTKPNQASGPPAYKIGQPYQVQNVWYYPKVDYGYDETGIASWYGPDFNGKPTASGEIYDQNGLTAAHKTLPLPTIVQVTNLENGRSLKLRINDRGPFVNGRIIDVSRRAAQLLGFHQNGTARVRVQVLADESMALASALTGGSGVPADQAQPVAPSAAPTMAVTQQQLPAGGSAAAASAGTAPATSTGNTAVTSATTRAVAAAEPDGRVTQTAVKPTRIFIQAGAFTQLANAQKLTAELSRLGAATMTPVTLGNQQFYRVRLGPIASVSEADRLLDKLVQSGHTEARIVVD</sequence>
<dbReference type="InterPro" id="IPR012997">
    <property type="entry name" value="RplA"/>
</dbReference>
<dbReference type="KEGG" id="hadh:FRZ61_21740"/>
<evidence type="ECO:0000313" key="9">
    <source>
        <dbReference type="EMBL" id="QEX22244.1"/>
    </source>
</evidence>
<dbReference type="OrthoDB" id="9779128at2"/>
<evidence type="ECO:0000256" key="7">
    <source>
        <dbReference type="SAM" id="SignalP"/>
    </source>
</evidence>
<dbReference type="InterPro" id="IPR036680">
    <property type="entry name" value="SPOR-like_sf"/>
</dbReference>
<dbReference type="GO" id="GO:0071555">
    <property type="term" value="P:cell wall organization"/>
    <property type="evidence" value="ECO:0007669"/>
    <property type="project" value="UniProtKB-KW"/>
</dbReference>
<dbReference type="Gene3D" id="3.30.70.1070">
    <property type="entry name" value="Sporulation related repeat"/>
    <property type="match status" value="1"/>
</dbReference>
<evidence type="ECO:0000256" key="6">
    <source>
        <dbReference type="SAM" id="MobiDB-lite"/>
    </source>
</evidence>
<dbReference type="InterPro" id="IPR007730">
    <property type="entry name" value="SPOR-like_dom"/>
</dbReference>
<dbReference type="PROSITE" id="PS51724">
    <property type="entry name" value="SPOR"/>
    <property type="match status" value="1"/>
</dbReference>
<dbReference type="EC" id="4.2.2.-" evidence="4"/>
<dbReference type="Proteomes" id="UP000325797">
    <property type="component" value="Chromosome"/>
</dbReference>
<evidence type="ECO:0000259" key="8">
    <source>
        <dbReference type="PROSITE" id="PS51724"/>
    </source>
</evidence>
<dbReference type="EMBL" id="CP042582">
    <property type="protein sequence ID" value="QEX22244.1"/>
    <property type="molecule type" value="Genomic_DNA"/>
</dbReference>
<accession>A0A5J6MYL4</accession>
<dbReference type="SUPFAM" id="SSF110997">
    <property type="entry name" value="Sporulation related repeat"/>
    <property type="match status" value="1"/>
</dbReference>
<dbReference type="GO" id="GO:0042834">
    <property type="term" value="F:peptidoglycan binding"/>
    <property type="evidence" value="ECO:0007669"/>
    <property type="project" value="InterPro"/>
</dbReference>
<evidence type="ECO:0000256" key="3">
    <source>
        <dbReference type="ARBA" id="ARBA00023316"/>
    </source>
</evidence>
<dbReference type="InterPro" id="IPR036908">
    <property type="entry name" value="RlpA-like_sf"/>
</dbReference>
<dbReference type="InterPro" id="IPR034718">
    <property type="entry name" value="RlpA"/>
</dbReference>
<feature type="chain" id="PRO_5023971558" description="Endolytic peptidoglycan transglycosylase RlpA" evidence="7">
    <location>
        <begin position="21"/>
        <end position="325"/>
    </location>
</feature>
<proteinExistence type="inferred from homology"/>
<dbReference type="Pfam" id="PF03330">
    <property type="entry name" value="DPBB_1"/>
    <property type="match status" value="1"/>
</dbReference>
<dbReference type="PANTHER" id="PTHR34183:SF1">
    <property type="entry name" value="ENDOLYTIC PEPTIDOGLYCAN TRANSGLYCOSYLASE RLPA"/>
    <property type="match status" value="1"/>
</dbReference>
<evidence type="ECO:0000256" key="2">
    <source>
        <dbReference type="ARBA" id="ARBA00023239"/>
    </source>
</evidence>
<dbReference type="GO" id="GO:0000270">
    <property type="term" value="P:peptidoglycan metabolic process"/>
    <property type="evidence" value="ECO:0007669"/>
    <property type="project" value="UniProtKB-UniRule"/>
</dbReference>
<dbReference type="Pfam" id="PF05036">
    <property type="entry name" value="SPOR"/>
    <property type="match status" value="1"/>
</dbReference>
<organism evidence="9 10">
    <name type="scientific">Hypericibacter adhaerens</name>
    <dbReference type="NCBI Taxonomy" id="2602016"/>
    <lineage>
        <taxon>Bacteria</taxon>
        <taxon>Pseudomonadati</taxon>
        <taxon>Pseudomonadota</taxon>
        <taxon>Alphaproteobacteria</taxon>
        <taxon>Rhodospirillales</taxon>
        <taxon>Dongiaceae</taxon>
        <taxon>Hypericibacter</taxon>
    </lineage>
</organism>
<dbReference type="InterPro" id="IPR009009">
    <property type="entry name" value="RlpA-like_DPBB"/>
</dbReference>
<dbReference type="PROSITE" id="PS51257">
    <property type="entry name" value="PROKAR_LIPOPROTEIN"/>
    <property type="match status" value="1"/>
</dbReference>
<keyword evidence="4" id="KW-1003">Cell membrane</keyword>
<gene>
    <name evidence="4" type="primary">rlpA</name>
    <name evidence="9" type="ORF">FRZ61_21740</name>
</gene>
<keyword evidence="4" id="KW-0472">Membrane</keyword>
<keyword evidence="4" id="KW-0564">Palmitate</keyword>
<reference evidence="9 10" key="1">
    <citation type="submission" date="2019-08" db="EMBL/GenBank/DDBJ databases">
        <title>Hyperibacter terrae gen. nov., sp. nov. and Hyperibacter viscosus sp. nov., two new members in the family Rhodospirillaceae isolated from the rhizosphere of Hypericum perforatum.</title>
        <authorList>
            <person name="Noviana Z."/>
        </authorList>
    </citation>
    <scope>NUCLEOTIDE SEQUENCE [LARGE SCALE GENOMIC DNA]</scope>
    <source>
        <strain evidence="9 10">R5959</strain>
    </source>
</reference>
<evidence type="ECO:0000256" key="4">
    <source>
        <dbReference type="HAMAP-Rule" id="MF_02071"/>
    </source>
</evidence>
<keyword evidence="1 7" id="KW-0732">Signal</keyword>
<dbReference type="PANTHER" id="PTHR34183">
    <property type="entry name" value="ENDOLYTIC PEPTIDOGLYCAN TRANSGLYCOSYLASE RLPA"/>
    <property type="match status" value="1"/>
</dbReference>
<evidence type="ECO:0000313" key="10">
    <source>
        <dbReference type="Proteomes" id="UP000325797"/>
    </source>
</evidence>
<dbReference type="CDD" id="cd22268">
    <property type="entry name" value="DPBB_RlpA-like"/>
    <property type="match status" value="1"/>
</dbReference>
<keyword evidence="2 4" id="KW-0456">Lyase</keyword>
<keyword evidence="10" id="KW-1185">Reference proteome</keyword>
<comment type="subcellular location">
    <subcellularLocation>
        <location evidence="4">Cell membrane</location>
        <topology evidence="4">Lipid-anchor</topology>
    </subcellularLocation>
</comment>
<dbReference type="GO" id="GO:0005886">
    <property type="term" value="C:plasma membrane"/>
    <property type="evidence" value="ECO:0007669"/>
    <property type="project" value="UniProtKB-SubCell"/>
</dbReference>
<comment type="function">
    <text evidence="4">Lytic transglycosylase with a strong preference for naked glycan strands that lack stem peptides.</text>
</comment>
<dbReference type="RefSeq" id="WP_151117427.1">
    <property type="nucleotide sequence ID" value="NZ_CP042582.1"/>
</dbReference>
<dbReference type="HAMAP" id="MF_02071">
    <property type="entry name" value="RlpA"/>
    <property type="match status" value="1"/>
</dbReference>
<dbReference type="Gene3D" id="2.40.40.10">
    <property type="entry name" value="RlpA-like domain"/>
    <property type="match status" value="1"/>
</dbReference>
<dbReference type="NCBIfam" id="TIGR00413">
    <property type="entry name" value="rlpA"/>
    <property type="match status" value="1"/>
</dbReference>
<dbReference type="GO" id="GO:0008932">
    <property type="term" value="F:lytic endotransglycosylase activity"/>
    <property type="evidence" value="ECO:0007669"/>
    <property type="project" value="UniProtKB-UniRule"/>
</dbReference>
<evidence type="ECO:0000256" key="5">
    <source>
        <dbReference type="RuleBase" id="RU003495"/>
    </source>
</evidence>
<feature type="signal peptide" evidence="7">
    <location>
        <begin position="1"/>
        <end position="20"/>
    </location>
</feature>